<dbReference type="PANTHER" id="PTHR42941:SF1">
    <property type="entry name" value="SLL1037 PROTEIN"/>
    <property type="match status" value="1"/>
</dbReference>
<accession>K2PHX3</accession>
<dbReference type="AlphaFoldDB" id="K2PHX3"/>
<organism evidence="2 3">
    <name type="scientific">Nitratireductor indicus C115</name>
    <dbReference type="NCBI Taxonomy" id="1231190"/>
    <lineage>
        <taxon>Bacteria</taxon>
        <taxon>Pseudomonadati</taxon>
        <taxon>Pseudomonadota</taxon>
        <taxon>Alphaproteobacteria</taxon>
        <taxon>Hyphomicrobiales</taxon>
        <taxon>Phyllobacteriaceae</taxon>
        <taxon>Nitratireductor</taxon>
    </lineage>
</organism>
<dbReference type="CDD" id="cd13567">
    <property type="entry name" value="PBP2_TtGluBP"/>
    <property type="match status" value="1"/>
</dbReference>
<keyword evidence="1" id="KW-0732">Signal</keyword>
<feature type="signal peptide" evidence="1">
    <location>
        <begin position="1"/>
        <end position="30"/>
    </location>
</feature>
<evidence type="ECO:0000313" key="3">
    <source>
        <dbReference type="Proteomes" id="UP000007374"/>
    </source>
</evidence>
<evidence type="ECO:0000313" key="2">
    <source>
        <dbReference type="EMBL" id="EKF40737.1"/>
    </source>
</evidence>
<name>K2PHX3_9HYPH</name>
<dbReference type="PATRIC" id="fig|1231190.3.peg.3941"/>
<dbReference type="Pfam" id="PF16868">
    <property type="entry name" value="NMT1_3"/>
    <property type="match status" value="1"/>
</dbReference>
<dbReference type="InterPro" id="IPR011852">
    <property type="entry name" value="TRAP_TAXI"/>
</dbReference>
<evidence type="ECO:0000256" key="1">
    <source>
        <dbReference type="SAM" id="SignalP"/>
    </source>
</evidence>
<dbReference type="RefSeq" id="WP_009452023.1">
    <property type="nucleotide sequence ID" value="NZ_AMSI01000015.1"/>
</dbReference>
<dbReference type="NCBIfam" id="TIGR02122">
    <property type="entry name" value="TRAP_TAXI"/>
    <property type="match status" value="1"/>
</dbReference>
<keyword evidence="3" id="KW-1185">Reference proteome</keyword>
<dbReference type="EMBL" id="AMSI01000015">
    <property type="protein sequence ID" value="EKF40737.1"/>
    <property type="molecule type" value="Genomic_DNA"/>
</dbReference>
<proteinExistence type="predicted"/>
<dbReference type="Proteomes" id="UP000007374">
    <property type="component" value="Unassembled WGS sequence"/>
</dbReference>
<dbReference type="STRING" id="721133.SAMN05216176_113106"/>
<feature type="chain" id="PRO_5003865432" evidence="1">
    <location>
        <begin position="31"/>
        <end position="329"/>
    </location>
</feature>
<gene>
    <name evidence="2" type="ORF">NA8A_19068</name>
</gene>
<dbReference type="Gene3D" id="3.40.190.10">
    <property type="entry name" value="Periplasmic binding protein-like II"/>
    <property type="match status" value="2"/>
</dbReference>
<sequence>MSHISWKSKAAAVLAGLCVAVGTVAPAASADRIFFGIATGSTGGVYYPLGGMIAQVISNSAEVNGARVIATAETGNASVANARLLQNGSIEAGMMGADIADQAYRGAAQFADGAVTNLRAIGALFPETVQVVVRADSGIKSFQDLKGKRVSSGPAGSGMYQLFGDVLGVFGMKREDVSEDFSSFSQAVDKLRDGNIDAFFAIGGLPTVSIQDLASSHDIRLLALTDEDIAKVRESQPYYAATVVPAGTYEGQGEDIKTLALRALLVTHDGVEDDVIYEVAKAIYENNDTLSKVHVQGKNVKLETALESVSIPVHPGAKRYYEEKGIKAE</sequence>
<dbReference type="PANTHER" id="PTHR42941">
    <property type="entry name" value="SLL1037 PROTEIN"/>
    <property type="match status" value="1"/>
</dbReference>
<reference evidence="2 3" key="1">
    <citation type="journal article" date="2012" name="J. Bacteriol.">
        <title>Genome Sequence of Nitratireductor indicus Type Strain C115.</title>
        <authorList>
            <person name="Lai Q."/>
            <person name="Li G."/>
            <person name="Yu Z."/>
            <person name="Shao Z."/>
        </authorList>
    </citation>
    <scope>NUCLEOTIDE SEQUENCE [LARGE SCALE GENOMIC DNA]</scope>
    <source>
        <strain evidence="2 3">C115</strain>
    </source>
</reference>
<protein>
    <submittedName>
        <fullName evidence="2">31 kDa immunogenic protein</fullName>
    </submittedName>
</protein>
<comment type="caution">
    <text evidence="2">The sequence shown here is derived from an EMBL/GenBank/DDBJ whole genome shotgun (WGS) entry which is preliminary data.</text>
</comment>
<dbReference type="OrthoDB" id="9776669at2"/>
<dbReference type="eggNOG" id="COG2358">
    <property type="taxonomic scope" value="Bacteria"/>
</dbReference>
<dbReference type="SUPFAM" id="SSF53850">
    <property type="entry name" value="Periplasmic binding protein-like II"/>
    <property type="match status" value="1"/>
</dbReference>